<comment type="caution">
    <text evidence="3">The sequence shown here is derived from an EMBL/GenBank/DDBJ whole genome shotgun (WGS) entry which is preliminary data.</text>
</comment>
<evidence type="ECO:0000313" key="4">
    <source>
        <dbReference type="Proteomes" id="UP000280726"/>
    </source>
</evidence>
<feature type="transmembrane region" description="Helical" evidence="2">
    <location>
        <begin position="26"/>
        <end position="45"/>
    </location>
</feature>
<reference evidence="3 4" key="1">
    <citation type="submission" date="2018-11" db="EMBL/GenBank/DDBJ databases">
        <title>Sequencing the genomes of 1000 actinobacteria strains.</title>
        <authorList>
            <person name="Klenk H.-P."/>
        </authorList>
    </citation>
    <scope>NUCLEOTIDE SEQUENCE [LARGE SCALE GENOMIC DNA]</scope>
    <source>
        <strain evidence="3 4">DSM 14418</strain>
    </source>
</reference>
<dbReference type="RefSeq" id="WP_123914257.1">
    <property type="nucleotide sequence ID" value="NZ_RKRA01000001.1"/>
</dbReference>
<gene>
    <name evidence="3" type="ORF">EDD32_0467</name>
</gene>
<evidence type="ECO:0000256" key="2">
    <source>
        <dbReference type="SAM" id="Phobius"/>
    </source>
</evidence>
<evidence type="ECO:0000256" key="1">
    <source>
        <dbReference type="SAM" id="MobiDB-lite"/>
    </source>
</evidence>
<feature type="region of interest" description="Disordered" evidence="1">
    <location>
        <begin position="64"/>
        <end position="107"/>
    </location>
</feature>
<keyword evidence="2" id="KW-1133">Transmembrane helix</keyword>
<evidence type="ECO:0000313" key="3">
    <source>
        <dbReference type="EMBL" id="RPF26044.1"/>
    </source>
</evidence>
<accession>A0A3N4Z2I8</accession>
<keyword evidence="2" id="KW-0472">Membrane</keyword>
<name>A0A3N4Z2I8_9MICO</name>
<protein>
    <submittedName>
        <fullName evidence="3">Uncharacterized protein</fullName>
    </submittedName>
</protein>
<sequence>MILLPAAPTPTPVEMEAWVVSPGLEGFFWGFFLLAVAAIPLFWSMTRHMRRVDRNARLRDEAEAAAAADDAVRGPADDRRVTVVEDGPATVVEHRATTAEDDAAAGR</sequence>
<proteinExistence type="predicted"/>
<organism evidence="3 4">
    <name type="scientific">Georgenia muralis</name>
    <dbReference type="NCBI Taxonomy" id="154117"/>
    <lineage>
        <taxon>Bacteria</taxon>
        <taxon>Bacillati</taxon>
        <taxon>Actinomycetota</taxon>
        <taxon>Actinomycetes</taxon>
        <taxon>Micrococcales</taxon>
        <taxon>Bogoriellaceae</taxon>
        <taxon>Georgenia</taxon>
    </lineage>
</organism>
<dbReference type="EMBL" id="RKRA01000001">
    <property type="protein sequence ID" value="RPF26044.1"/>
    <property type="molecule type" value="Genomic_DNA"/>
</dbReference>
<dbReference type="Proteomes" id="UP000280726">
    <property type="component" value="Unassembled WGS sequence"/>
</dbReference>
<keyword evidence="2" id="KW-0812">Transmembrane</keyword>
<feature type="compositionally biased region" description="Basic and acidic residues" evidence="1">
    <location>
        <begin position="70"/>
        <end position="83"/>
    </location>
</feature>
<keyword evidence="4" id="KW-1185">Reference proteome</keyword>
<dbReference type="AlphaFoldDB" id="A0A3N4Z2I8"/>